<dbReference type="RefSeq" id="WP_169559708.1">
    <property type="nucleotide sequence ID" value="NZ_BSNF01000001.1"/>
</dbReference>
<sequence>MAWKTSDEQGEPEYFRTRHACLERINALLDGTEGNALLAFDFPLGYPAGSGLGGGYEAGQKIARYLETDARNGNNRFQVANLLNGQFSPQAGPFWGRPKALDLPDLDWRKPPFRHDHFREWRQVEAHLRADGHKIMNVWQLLGQGSVGSQTLTGLDALYHLARSQGPDMPVRFWPFDTGWDKDLNGVILAELWPSLTPSDAIDHPVKDARQVTAARDWLLKHQEAGTLSAQFAAPDWLKEDERAASEKEEGWILGVR</sequence>
<evidence type="ECO:0000313" key="1">
    <source>
        <dbReference type="EMBL" id="GLQ05733.1"/>
    </source>
</evidence>
<dbReference type="EMBL" id="BSNF01000001">
    <property type="protein sequence ID" value="GLQ05733.1"/>
    <property type="molecule type" value="Genomic_DNA"/>
</dbReference>
<evidence type="ECO:0000313" key="2">
    <source>
        <dbReference type="Proteomes" id="UP001161409"/>
    </source>
</evidence>
<organism evidence="1 2">
    <name type="scientific">Sneathiella chinensis</name>
    <dbReference type="NCBI Taxonomy" id="349750"/>
    <lineage>
        <taxon>Bacteria</taxon>
        <taxon>Pseudomonadati</taxon>
        <taxon>Pseudomonadota</taxon>
        <taxon>Alphaproteobacteria</taxon>
        <taxon>Sneathiellales</taxon>
        <taxon>Sneathiellaceae</taxon>
        <taxon>Sneathiella</taxon>
    </lineage>
</organism>
<reference evidence="1" key="1">
    <citation type="journal article" date="2014" name="Int. J. Syst. Evol. Microbiol.">
        <title>Complete genome of a new Firmicutes species belonging to the dominant human colonic microbiota ('Ruminococcus bicirculans') reveals two chromosomes and a selective capacity to utilize plant glucans.</title>
        <authorList>
            <consortium name="NISC Comparative Sequencing Program"/>
            <person name="Wegmann U."/>
            <person name="Louis P."/>
            <person name="Goesmann A."/>
            <person name="Henrissat B."/>
            <person name="Duncan S.H."/>
            <person name="Flint H.J."/>
        </authorList>
    </citation>
    <scope>NUCLEOTIDE SEQUENCE</scope>
    <source>
        <strain evidence="1">NBRC 103408</strain>
    </source>
</reference>
<keyword evidence="2" id="KW-1185">Reference proteome</keyword>
<reference evidence="1" key="2">
    <citation type="submission" date="2023-01" db="EMBL/GenBank/DDBJ databases">
        <title>Draft genome sequence of Sneathiella chinensis strain NBRC 103408.</title>
        <authorList>
            <person name="Sun Q."/>
            <person name="Mori K."/>
        </authorList>
    </citation>
    <scope>NUCLEOTIDE SEQUENCE</scope>
    <source>
        <strain evidence="1">NBRC 103408</strain>
    </source>
</reference>
<proteinExistence type="predicted"/>
<dbReference type="Proteomes" id="UP001161409">
    <property type="component" value="Unassembled WGS sequence"/>
</dbReference>
<protein>
    <submittedName>
        <fullName evidence="1">Uncharacterized protein</fullName>
    </submittedName>
</protein>
<gene>
    <name evidence="1" type="ORF">GCM10007924_09540</name>
</gene>
<accession>A0ABQ5U3B4</accession>
<comment type="caution">
    <text evidence="1">The sequence shown here is derived from an EMBL/GenBank/DDBJ whole genome shotgun (WGS) entry which is preliminary data.</text>
</comment>
<name>A0ABQ5U3B4_9PROT</name>